<comment type="caution">
    <text evidence="1">The sequence shown here is derived from an EMBL/GenBank/DDBJ whole genome shotgun (WGS) entry which is preliminary data.</text>
</comment>
<organism evidence="1 2">
    <name type="scientific">Paenarthrobacter ilicis</name>
    <dbReference type="NCBI Taxonomy" id="43665"/>
    <lineage>
        <taxon>Bacteria</taxon>
        <taxon>Bacillati</taxon>
        <taxon>Actinomycetota</taxon>
        <taxon>Actinomycetes</taxon>
        <taxon>Micrococcales</taxon>
        <taxon>Micrococcaceae</taxon>
        <taxon>Paenarthrobacter</taxon>
    </lineage>
</organism>
<dbReference type="Pfam" id="PF10698">
    <property type="entry name" value="DUF2505"/>
    <property type="match status" value="1"/>
</dbReference>
<evidence type="ECO:0000313" key="2">
    <source>
        <dbReference type="Proteomes" id="UP000802392"/>
    </source>
</evidence>
<evidence type="ECO:0008006" key="3">
    <source>
        <dbReference type="Google" id="ProtNLM"/>
    </source>
</evidence>
<keyword evidence="2" id="KW-1185">Reference proteome</keyword>
<reference evidence="1 2" key="1">
    <citation type="submission" date="2020-03" db="EMBL/GenBank/DDBJ databases">
        <title>Genomic Encyclopedia of Type Strains, Phase III (KMG-III): the genomes of soil and plant-associated and newly described type strains.</title>
        <authorList>
            <person name="Whitman W."/>
        </authorList>
    </citation>
    <scope>NUCLEOTIDE SEQUENCE [LARGE SCALE GENOMIC DNA]</scope>
    <source>
        <strain evidence="1 2">CECT 4207</strain>
    </source>
</reference>
<dbReference type="InterPro" id="IPR019639">
    <property type="entry name" value="DUF2505"/>
</dbReference>
<accession>A0ABX0THJ0</accession>
<evidence type="ECO:0000313" key="1">
    <source>
        <dbReference type="EMBL" id="NIJ00933.1"/>
    </source>
</evidence>
<sequence>MTTTIHGGPMALSASTTLPHSVDRVAAVFVDEDFLRHTSELVGGSLESFTIDGDTAGAFTTTTVRTLPTTRLPEIARKFVGETLTVTQNEQWEAPAADGSRASTIALKIQGAPLDVKAVQRLVAEGTSTRIELEGNVTSSVPFLGGKIADAAEPMVGKALNIQSQQAQAWLESH</sequence>
<protein>
    <recommendedName>
        <fullName evidence="3">Proteinase inhibitor I25 cystatin</fullName>
    </recommendedName>
</protein>
<name>A0ABX0THJ0_9MICC</name>
<dbReference type="Proteomes" id="UP000802392">
    <property type="component" value="Unassembled WGS sequence"/>
</dbReference>
<proteinExistence type="predicted"/>
<dbReference type="EMBL" id="JAAOZD010000002">
    <property type="protein sequence ID" value="NIJ00933.1"/>
    <property type="molecule type" value="Genomic_DNA"/>
</dbReference>
<gene>
    <name evidence="1" type="ORF">FHR86_001246</name>
</gene>